<comment type="similarity">
    <text evidence="1">Belongs to the 4-hydroxybenzoyl-CoA thioesterase family.</text>
</comment>
<dbReference type="PANTHER" id="PTHR31793">
    <property type="entry name" value="4-HYDROXYBENZOYL-COA THIOESTERASE FAMILY MEMBER"/>
    <property type="match status" value="1"/>
</dbReference>
<evidence type="ECO:0000256" key="2">
    <source>
        <dbReference type="ARBA" id="ARBA00022801"/>
    </source>
</evidence>
<evidence type="ECO:0000313" key="4">
    <source>
        <dbReference type="Proteomes" id="UP000275076"/>
    </source>
</evidence>
<comment type="caution">
    <text evidence="3">The sequence shown here is derived from an EMBL/GenBank/DDBJ whole genome shotgun (WGS) entry which is preliminary data.</text>
</comment>
<dbReference type="SUPFAM" id="SSF54637">
    <property type="entry name" value="Thioesterase/thiol ester dehydrase-isomerase"/>
    <property type="match status" value="1"/>
</dbReference>
<evidence type="ECO:0000313" key="3">
    <source>
        <dbReference type="EMBL" id="RSL32743.1"/>
    </source>
</evidence>
<dbReference type="NCBIfam" id="TIGR00051">
    <property type="entry name" value="YbgC/FadM family acyl-CoA thioesterase"/>
    <property type="match status" value="1"/>
</dbReference>
<dbReference type="InterPro" id="IPR029069">
    <property type="entry name" value="HotDog_dom_sf"/>
</dbReference>
<proteinExistence type="inferred from homology"/>
<dbReference type="PANTHER" id="PTHR31793:SF27">
    <property type="entry name" value="NOVEL THIOESTERASE SUPERFAMILY DOMAIN AND SAPOSIN A-TYPE DOMAIN CONTAINING PROTEIN (0610012H03RIK)"/>
    <property type="match status" value="1"/>
</dbReference>
<organism evidence="3 4">
    <name type="scientific">Salibacterium salarium</name>
    <dbReference type="NCBI Taxonomy" id="284579"/>
    <lineage>
        <taxon>Bacteria</taxon>
        <taxon>Bacillati</taxon>
        <taxon>Bacillota</taxon>
        <taxon>Bacilli</taxon>
        <taxon>Bacillales</taxon>
        <taxon>Bacillaceae</taxon>
    </lineage>
</organism>
<gene>
    <name evidence="3" type="ORF">D7Z54_13420</name>
</gene>
<dbReference type="CDD" id="cd00586">
    <property type="entry name" value="4HBT"/>
    <property type="match status" value="1"/>
</dbReference>
<protein>
    <submittedName>
        <fullName evidence="3">Acyl-CoA thioesterase</fullName>
    </submittedName>
</protein>
<dbReference type="InterPro" id="IPR006684">
    <property type="entry name" value="YbgC/YbaW"/>
</dbReference>
<dbReference type="Pfam" id="PF13279">
    <property type="entry name" value="4HBT_2"/>
    <property type="match status" value="1"/>
</dbReference>
<sequence>MLQSKTEIEVRYVETDQMGIVHHSNYVVWCELGRTHLIQKLGFTYTELEETGIVSPVINIDLRYRFPVHYGDAPTLYTWIESYDGVRVVYGYSIVNNKGEQCADGTSSHVCVKKDTFRPISIKKHLPEWHQVYEKNKKKT</sequence>
<dbReference type="EMBL" id="RBVX01000012">
    <property type="protein sequence ID" value="RSL32743.1"/>
    <property type="molecule type" value="Genomic_DNA"/>
</dbReference>
<dbReference type="Gene3D" id="3.10.129.10">
    <property type="entry name" value="Hotdog Thioesterase"/>
    <property type="match status" value="1"/>
</dbReference>
<dbReference type="Proteomes" id="UP000275076">
    <property type="component" value="Unassembled WGS sequence"/>
</dbReference>
<dbReference type="RefSeq" id="WP_125556371.1">
    <property type="nucleotide sequence ID" value="NZ_RBVX01000012.1"/>
</dbReference>
<dbReference type="OrthoDB" id="9800856at2"/>
<dbReference type="AlphaFoldDB" id="A0A428N2S9"/>
<evidence type="ECO:0000256" key="1">
    <source>
        <dbReference type="ARBA" id="ARBA00005953"/>
    </source>
</evidence>
<keyword evidence="4" id="KW-1185">Reference proteome</keyword>
<name>A0A428N2S9_9BACI</name>
<keyword evidence="2" id="KW-0378">Hydrolase</keyword>
<dbReference type="GO" id="GO:0047617">
    <property type="term" value="F:fatty acyl-CoA hydrolase activity"/>
    <property type="evidence" value="ECO:0007669"/>
    <property type="project" value="TreeGrafter"/>
</dbReference>
<dbReference type="InterPro" id="IPR050563">
    <property type="entry name" value="4-hydroxybenzoyl-CoA_TE"/>
</dbReference>
<accession>A0A428N2S9</accession>
<reference evidence="3 4" key="1">
    <citation type="submission" date="2018-10" db="EMBL/GenBank/DDBJ databases">
        <title>Draft genome sequence of Bacillus salarius IM0101, isolated from a hypersaline soil in Inner Mongolia, China.</title>
        <authorList>
            <person name="Yamprayoonswat W."/>
            <person name="Boonvisut S."/>
            <person name="Jumpathong W."/>
            <person name="Sittihan S."/>
            <person name="Ruangsuj P."/>
            <person name="Wanthongcharoen S."/>
            <person name="Thongpramul N."/>
            <person name="Pimmason S."/>
            <person name="Yu B."/>
            <person name="Yasawong M."/>
        </authorList>
    </citation>
    <scope>NUCLEOTIDE SEQUENCE [LARGE SCALE GENOMIC DNA]</scope>
    <source>
        <strain evidence="3 4">IM0101</strain>
    </source>
</reference>
<dbReference type="PIRSF" id="PIRSF003230">
    <property type="entry name" value="YbgC"/>
    <property type="match status" value="1"/>
</dbReference>